<proteinExistence type="predicted"/>
<comment type="caution">
    <text evidence="1">The sequence shown here is derived from an EMBL/GenBank/DDBJ whole genome shotgun (WGS) entry which is preliminary data.</text>
</comment>
<evidence type="ECO:0000313" key="2">
    <source>
        <dbReference type="Proteomes" id="UP001632038"/>
    </source>
</evidence>
<keyword evidence="2" id="KW-1185">Reference proteome</keyword>
<gene>
    <name evidence="1" type="ORF">CASFOL_017559</name>
</gene>
<organism evidence="1 2">
    <name type="scientific">Castilleja foliolosa</name>
    <dbReference type="NCBI Taxonomy" id="1961234"/>
    <lineage>
        <taxon>Eukaryota</taxon>
        <taxon>Viridiplantae</taxon>
        <taxon>Streptophyta</taxon>
        <taxon>Embryophyta</taxon>
        <taxon>Tracheophyta</taxon>
        <taxon>Spermatophyta</taxon>
        <taxon>Magnoliopsida</taxon>
        <taxon>eudicotyledons</taxon>
        <taxon>Gunneridae</taxon>
        <taxon>Pentapetalae</taxon>
        <taxon>asterids</taxon>
        <taxon>lamiids</taxon>
        <taxon>Lamiales</taxon>
        <taxon>Orobanchaceae</taxon>
        <taxon>Pedicularideae</taxon>
        <taxon>Castillejinae</taxon>
        <taxon>Castilleja</taxon>
    </lineage>
</organism>
<dbReference type="AlphaFoldDB" id="A0ABD3D7A0"/>
<sequence>MLPLFSLLVPKKISVDLFKFVNDPFIDWSGCNNVDCYAAQDRLQDSQFPSKGQG</sequence>
<evidence type="ECO:0000313" key="1">
    <source>
        <dbReference type="EMBL" id="KAL3638188.1"/>
    </source>
</evidence>
<accession>A0ABD3D7A0</accession>
<dbReference type="EMBL" id="JAVIJP010000019">
    <property type="protein sequence ID" value="KAL3638188.1"/>
    <property type="molecule type" value="Genomic_DNA"/>
</dbReference>
<protein>
    <submittedName>
        <fullName evidence="1">Uncharacterized protein</fullName>
    </submittedName>
</protein>
<reference evidence="2" key="1">
    <citation type="journal article" date="2024" name="IScience">
        <title>Strigolactones Initiate the Formation of Haustorium-like Structures in Castilleja.</title>
        <authorList>
            <person name="Buerger M."/>
            <person name="Peterson D."/>
            <person name="Chory J."/>
        </authorList>
    </citation>
    <scope>NUCLEOTIDE SEQUENCE [LARGE SCALE GENOMIC DNA]</scope>
</reference>
<name>A0ABD3D7A0_9LAMI</name>
<dbReference type="Proteomes" id="UP001632038">
    <property type="component" value="Unassembled WGS sequence"/>
</dbReference>